<feature type="transmembrane region" description="Helical" evidence="6">
    <location>
        <begin position="403"/>
        <end position="425"/>
    </location>
</feature>
<reference evidence="7 8" key="1">
    <citation type="journal article" date="2005" name="J. Bacteriol.">
        <title>Complete genome sequence and analysis of the multiresistant nosocomial pathogen Corynebacterium jeikeium K411, a lipid-requiring bacterium of the human skin flora.</title>
        <authorList>
            <person name="Tauch A."/>
            <person name="Kaiser O."/>
            <person name="Hain T."/>
            <person name="Goesmann A."/>
            <person name="Weisshaar B."/>
            <person name="Albersmeier A."/>
            <person name="Bekel T."/>
            <person name="Bischoff N."/>
            <person name="Brune I."/>
            <person name="Chakraborty T."/>
            <person name="Kalinowski J."/>
            <person name="Meyer F."/>
            <person name="Rupp O."/>
            <person name="Schneiker S."/>
            <person name="Viehoever P."/>
            <person name="Puehler A."/>
        </authorList>
    </citation>
    <scope>NUCLEOTIDE SEQUENCE [LARGE SCALE GENOMIC DNA]</scope>
    <source>
        <strain evidence="7 8">K411</strain>
    </source>
</reference>
<dbReference type="KEGG" id="cjk:jk1982"/>
<feature type="transmembrane region" description="Helical" evidence="6">
    <location>
        <begin position="366"/>
        <end position="382"/>
    </location>
</feature>
<dbReference type="PATRIC" id="fig|306537.10.peg.2012"/>
<keyword evidence="4" id="KW-0813">Transport</keyword>
<accession>Q4JSP3</accession>
<feature type="transmembrane region" description="Helical" evidence="6">
    <location>
        <begin position="206"/>
        <end position="227"/>
    </location>
</feature>
<evidence type="ECO:0000256" key="2">
    <source>
        <dbReference type="ARBA" id="ARBA00010199"/>
    </source>
</evidence>
<dbReference type="STRING" id="306537.jk1982"/>
<evidence type="ECO:0000256" key="1">
    <source>
        <dbReference type="ARBA" id="ARBA00003408"/>
    </source>
</evidence>
<dbReference type="InterPro" id="IPR002528">
    <property type="entry name" value="MATE_fam"/>
</dbReference>
<sequence length="459" mass="49153">MRVAARLNSIQKYREVLGISLPIAGVQLAGVALTTTDVLMLQSVGVLAIAGGGLAMQLYNQIRTMCVGMVTASSNLVAEAAAEMEREEASSQPSEEGAERIRRAVRSSFAVGTGTAVLGALLVITFGALVLALPIDEQVAHLTFAMTLTLAPGLIPMLWLNVLRQFAVGMRKPGSLLAITLVSIFVNIALNWSFMAWATSDTWKVAGIGLSTTTVQLFTLLAFRVVVLRIPELQPYFQVLPRAGDGETIRHLVRLGVPVSLTYGSEAAITTIAGLAMGTLSPQMLAAHNVVNQLAYIVYQVCIGFSHGGSVLITRARAEGANAVRAVTRRVLLVVVVYLGIMGALWLLLGRWILRPFLGSADATTFHIAVLLLCLAVLQQFSKGIQNVTVGLLRGLKDTTSGLRCTLIGYWLVGVPGILVMGKLLRWEGYGVWWGLIAGFATTAVLLLRTYSRRLASIS</sequence>
<dbReference type="GO" id="GO:0015297">
    <property type="term" value="F:antiporter activity"/>
    <property type="evidence" value="ECO:0007669"/>
    <property type="project" value="InterPro"/>
</dbReference>
<evidence type="ECO:0000256" key="4">
    <source>
        <dbReference type="ARBA" id="ARBA00022448"/>
    </source>
</evidence>
<protein>
    <recommendedName>
        <fullName evidence="3">Probable multidrug resistance protein NorM</fullName>
    </recommendedName>
    <alternativeName>
        <fullName evidence="5">Multidrug-efflux transporter</fullName>
    </alternativeName>
</protein>
<dbReference type="OrthoDB" id="9780160at2"/>
<dbReference type="AlphaFoldDB" id="Q4JSP3"/>
<evidence type="ECO:0000256" key="6">
    <source>
        <dbReference type="SAM" id="Phobius"/>
    </source>
</evidence>
<evidence type="ECO:0000313" key="8">
    <source>
        <dbReference type="Proteomes" id="UP000000545"/>
    </source>
</evidence>
<dbReference type="GO" id="GO:0042910">
    <property type="term" value="F:xenobiotic transmembrane transporter activity"/>
    <property type="evidence" value="ECO:0007669"/>
    <property type="project" value="InterPro"/>
</dbReference>
<dbReference type="EMBL" id="CR931997">
    <property type="protein sequence ID" value="CAI38164.1"/>
    <property type="molecule type" value="Genomic_DNA"/>
</dbReference>
<dbReference type="eggNOG" id="COG0534">
    <property type="taxonomic scope" value="Bacteria"/>
</dbReference>
<keyword evidence="6" id="KW-0812">Transmembrane</keyword>
<feature type="transmembrane region" description="Helical" evidence="6">
    <location>
        <begin position="39"/>
        <end position="59"/>
    </location>
</feature>
<dbReference type="PANTHER" id="PTHR43298:SF2">
    <property type="entry name" value="FMN_FAD EXPORTER YEEO-RELATED"/>
    <property type="match status" value="1"/>
</dbReference>
<feature type="transmembrane region" description="Helical" evidence="6">
    <location>
        <begin position="139"/>
        <end position="163"/>
    </location>
</feature>
<organism evidence="7 8">
    <name type="scientific">Corynebacterium jeikeium (strain K411)</name>
    <dbReference type="NCBI Taxonomy" id="306537"/>
    <lineage>
        <taxon>Bacteria</taxon>
        <taxon>Bacillati</taxon>
        <taxon>Actinomycetota</taxon>
        <taxon>Actinomycetes</taxon>
        <taxon>Mycobacteriales</taxon>
        <taxon>Corynebacteriaceae</taxon>
        <taxon>Corynebacterium</taxon>
    </lineage>
</organism>
<gene>
    <name evidence="7" type="primary">matE</name>
    <name evidence="7" type="ordered locus">jk1982</name>
</gene>
<name>Q4JSP3_CORJK</name>
<feature type="transmembrane region" description="Helical" evidence="6">
    <location>
        <begin position="16"/>
        <end position="33"/>
    </location>
</feature>
<evidence type="ECO:0000256" key="5">
    <source>
        <dbReference type="ARBA" id="ARBA00031636"/>
    </source>
</evidence>
<dbReference type="PANTHER" id="PTHR43298">
    <property type="entry name" value="MULTIDRUG RESISTANCE PROTEIN NORM-RELATED"/>
    <property type="match status" value="1"/>
</dbReference>
<feature type="transmembrane region" description="Helical" evidence="6">
    <location>
        <begin position="331"/>
        <end position="354"/>
    </location>
</feature>
<evidence type="ECO:0000313" key="7">
    <source>
        <dbReference type="EMBL" id="CAI38164.1"/>
    </source>
</evidence>
<proteinExistence type="inferred from homology"/>
<dbReference type="Pfam" id="PF01554">
    <property type="entry name" value="MatE"/>
    <property type="match status" value="2"/>
</dbReference>
<feature type="transmembrane region" description="Helical" evidence="6">
    <location>
        <begin position="109"/>
        <end position="133"/>
    </location>
</feature>
<comment type="function">
    <text evidence="1">Multidrug efflux pump.</text>
</comment>
<dbReference type="Proteomes" id="UP000000545">
    <property type="component" value="Chromosome"/>
</dbReference>
<dbReference type="InterPro" id="IPR050222">
    <property type="entry name" value="MATE_MdtK"/>
</dbReference>
<feature type="transmembrane region" description="Helical" evidence="6">
    <location>
        <begin position="175"/>
        <end position="194"/>
    </location>
</feature>
<dbReference type="HOGENOM" id="CLU_012893_6_3_11"/>
<comment type="similarity">
    <text evidence="2">Belongs to the multi antimicrobial extrusion (MATE) (TC 2.A.66.1) family.</text>
</comment>
<evidence type="ECO:0000256" key="3">
    <source>
        <dbReference type="ARBA" id="ARBA00020268"/>
    </source>
</evidence>
<feature type="transmembrane region" description="Helical" evidence="6">
    <location>
        <begin position="431"/>
        <end position="451"/>
    </location>
</feature>
<dbReference type="GO" id="GO:0005886">
    <property type="term" value="C:plasma membrane"/>
    <property type="evidence" value="ECO:0007669"/>
    <property type="project" value="TreeGrafter"/>
</dbReference>
<keyword evidence="6" id="KW-0472">Membrane</keyword>
<keyword evidence="8" id="KW-1185">Reference proteome</keyword>
<keyword evidence="6" id="KW-1133">Transmembrane helix</keyword>